<feature type="repeat" description="TPR" evidence="1">
    <location>
        <begin position="975"/>
        <end position="1008"/>
    </location>
</feature>
<dbReference type="GO" id="GO:0005789">
    <property type="term" value="C:endoplasmic reticulum membrane"/>
    <property type="evidence" value="ECO:0007669"/>
    <property type="project" value="TreeGrafter"/>
</dbReference>
<dbReference type="Gene3D" id="3.40.720.10">
    <property type="entry name" value="Alkaline Phosphatase, subunit A"/>
    <property type="match status" value="2"/>
</dbReference>
<dbReference type="InterPro" id="IPR019734">
    <property type="entry name" value="TPR_rpt"/>
</dbReference>
<dbReference type="EMBL" id="CAJNYT010005544">
    <property type="protein sequence ID" value="CAF3754107.1"/>
    <property type="molecule type" value="Genomic_DNA"/>
</dbReference>
<evidence type="ECO:0000313" key="2">
    <source>
        <dbReference type="EMBL" id="CAF3754107.1"/>
    </source>
</evidence>
<feature type="repeat" description="TPR" evidence="1">
    <location>
        <begin position="937"/>
        <end position="970"/>
    </location>
</feature>
<dbReference type="GO" id="GO:0051267">
    <property type="term" value="F:CP2 mannose-ethanolamine phosphotransferase activity"/>
    <property type="evidence" value="ECO:0007669"/>
    <property type="project" value="TreeGrafter"/>
</dbReference>
<dbReference type="SMART" id="SM00028">
    <property type="entry name" value="TPR"/>
    <property type="match status" value="3"/>
</dbReference>
<dbReference type="PANTHER" id="PTHR23072:SF0">
    <property type="entry name" value="GPI ETHANOLAMINE PHOSPHATE TRANSFERASE 2"/>
    <property type="match status" value="1"/>
</dbReference>
<evidence type="ECO:0000256" key="1">
    <source>
        <dbReference type="PROSITE-ProRule" id="PRU00339"/>
    </source>
</evidence>
<evidence type="ECO:0000313" key="3">
    <source>
        <dbReference type="Proteomes" id="UP000663872"/>
    </source>
</evidence>
<reference evidence="2" key="1">
    <citation type="submission" date="2021-02" db="EMBL/GenBank/DDBJ databases">
        <authorList>
            <person name="Nowell W R."/>
        </authorList>
    </citation>
    <scope>NUCLEOTIDE SEQUENCE</scope>
</reference>
<dbReference type="GO" id="GO:0006506">
    <property type="term" value="P:GPI anchor biosynthetic process"/>
    <property type="evidence" value="ECO:0007669"/>
    <property type="project" value="InterPro"/>
</dbReference>
<accession>A0A818YIA7</accession>
<dbReference type="PANTHER" id="PTHR23072">
    <property type="entry name" value="PHOSPHATIDYLINOSITOL GLYCAN-RELATED"/>
    <property type="match status" value="1"/>
</dbReference>
<dbReference type="InterPro" id="IPR017850">
    <property type="entry name" value="Alkaline_phosphatase_core_sf"/>
</dbReference>
<organism evidence="2 3">
    <name type="scientific">Rotaria socialis</name>
    <dbReference type="NCBI Taxonomy" id="392032"/>
    <lineage>
        <taxon>Eukaryota</taxon>
        <taxon>Metazoa</taxon>
        <taxon>Spiralia</taxon>
        <taxon>Gnathifera</taxon>
        <taxon>Rotifera</taxon>
        <taxon>Eurotatoria</taxon>
        <taxon>Bdelloidea</taxon>
        <taxon>Philodinida</taxon>
        <taxon>Philodinidae</taxon>
        <taxon>Rotaria</taxon>
    </lineage>
</organism>
<dbReference type="PROSITE" id="PS50293">
    <property type="entry name" value="TPR_REGION"/>
    <property type="match status" value="1"/>
</dbReference>
<dbReference type="SUPFAM" id="SSF48452">
    <property type="entry name" value="TPR-like"/>
    <property type="match status" value="1"/>
</dbReference>
<dbReference type="AlphaFoldDB" id="A0A818YIA7"/>
<sequence length="1087" mass="123857">MKMKSELLVICFHLLGFIVLMHGLFPFSSSVNKIANRSCFDSQESSKRHVMLMIIDALRADYVFNRNHSYYLKSIEKLEENGKYLSYKLRCHSPTALLTGTIPSVWDVIFNYNSSQLELDNLLFQYKRKYPYNKIAFYGDDTWIRLFPHDIFHRSKGLDHIGHASGAFNDFVKDKLLEYDKIKNNIFSKMTENDTLIITDVYGMTDQGGHGEYLRIDLTPTLSALLQISISSNNLGIIIENLLQNFYNKNKSNLLKCLIDDNRRQLFDILSQRKLTISSNDLYLIRDKAMSISNEQDLTMLLLSISIFSLISFTPFSTTKDYSNNWPWIKSCSTFFAEDRPYCHGNDRLIGFHLSESQATKLHTHDTLPVSNQPITSTPQSPYPVTRSTEHVQLVKHQALTKHITVESASACCNELVGLRLECAGWNFVDEAASLRTATIKRNINIFVGSLEVTLPSRTTFENNNIEIVLFEDACDCISDLLSITDKLIYLVLSATLGVSVVPLIHNHRCIEHIYIYQVPDEEESIDWIQDYPKILGSESSIDMIANRIKEDIDLIMKRSSRWSRSKELLAELCSQAKQTSISASINDVLDDNLNTLRIVLLYLGPRQPFHLSHNKIRIDEFRNIEQCIHSIQADNSITVFLIISMNEIKDVHHVQSIAELDAVHAIYIVTDLESYEQIQPLVPYSKLSGIFVLNEDLLEQLTTDICFYRQIRIITPNMNVFKIESNTCAELTEHQINFLRFQLFSTILSQLPTQSTAASDTENIDQLRSRLIEANTTISNLFKNFNKSILQISATKLHEINQRIVSLAKNVDSSTVTVYRAQLVSQKDLEMIKTNPNALLTLQTFILASRSFRSIANMCRRAADNQLTVVLFELNLSERASVVDLNSDTVVFNLGTLFRLVSTDPTPDGVWRAQLEFANNAMQYIKNQLQSEIGSRLTWLTFGNYLTAIKQFPTAEEYYQYLLDILPSNHPSLASVYNNIGLMYAAIDKNQEALESFEKALQLAITPLPIVIGQAKTSKPDLSSSQDSPIEKINILNKIAEISCRQGDYTTARDFYHQALEIADDVQSRKLYKAKIDALAHFDDTC</sequence>
<proteinExistence type="predicted"/>
<dbReference type="Gene3D" id="1.25.40.10">
    <property type="entry name" value="Tetratricopeptide repeat domain"/>
    <property type="match status" value="1"/>
</dbReference>
<gene>
    <name evidence="2" type="ORF">GRG538_LOCUS31558</name>
</gene>
<comment type="caution">
    <text evidence="2">The sequence shown here is derived from an EMBL/GenBank/DDBJ whole genome shotgun (WGS) entry which is preliminary data.</text>
</comment>
<keyword evidence="1" id="KW-0802">TPR repeat</keyword>
<dbReference type="InterPro" id="IPR011990">
    <property type="entry name" value="TPR-like_helical_dom_sf"/>
</dbReference>
<dbReference type="Pfam" id="PF13424">
    <property type="entry name" value="TPR_12"/>
    <property type="match status" value="1"/>
</dbReference>
<dbReference type="SUPFAM" id="SSF53649">
    <property type="entry name" value="Alkaline phosphatase-like"/>
    <property type="match status" value="1"/>
</dbReference>
<dbReference type="PROSITE" id="PS50005">
    <property type="entry name" value="TPR"/>
    <property type="match status" value="2"/>
</dbReference>
<protein>
    <submittedName>
        <fullName evidence="2">Uncharacterized protein</fullName>
    </submittedName>
</protein>
<dbReference type="Pfam" id="PF13176">
    <property type="entry name" value="TPR_7"/>
    <property type="match status" value="1"/>
</dbReference>
<dbReference type="Proteomes" id="UP000663872">
    <property type="component" value="Unassembled WGS sequence"/>
</dbReference>
<name>A0A818YIA7_9BILA</name>
<dbReference type="InterPro" id="IPR039527">
    <property type="entry name" value="PIGG/GPI7"/>
</dbReference>